<proteinExistence type="predicted"/>
<feature type="transmembrane region" description="Helical" evidence="1">
    <location>
        <begin position="40"/>
        <end position="60"/>
    </location>
</feature>
<dbReference type="STRING" id="294935.ATN88_17770"/>
<evidence type="ECO:0000256" key="1">
    <source>
        <dbReference type="SAM" id="Phobius"/>
    </source>
</evidence>
<evidence type="ECO:0000313" key="4">
    <source>
        <dbReference type="Proteomes" id="UP000070529"/>
    </source>
</evidence>
<sequence>MIVTKDHIGGLVFLCLSVAYGVYAREIPMFPGDEYEPFNAQTLPIALSWMGSVLSILMLATARRDAASKLSVAGLDFALVAKLLALIVAFAFALEWVGFTLSTILFLVGGYWVLGERRPKTLFIASVPFAVGIWFVLAKLLDIYLAPGRLFTQVLGG</sequence>
<keyword evidence="1" id="KW-1133">Transmembrane helix</keyword>
<feature type="domain" description="DUF1468" evidence="2">
    <location>
        <begin position="8"/>
        <end position="145"/>
    </location>
</feature>
<reference evidence="3 4" key="1">
    <citation type="submission" date="2015-11" db="EMBL/GenBank/DDBJ databases">
        <title>Genomic Taxonomy of the Vibrionaceae.</title>
        <authorList>
            <person name="Gomez-Gil B."/>
            <person name="Enciso-Ibarra J."/>
        </authorList>
    </citation>
    <scope>NUCLEOTIDE SEQUENCE [LARGE SCALE GENOMIC DNA]</scope>
    <source>
        <strain evidence="3 4">CAIM 912</strain>
    </source>
</reference>
<dbReference type="InterPro" id="IPR009936">
    <property type="entry name" value="DUF1468"/>
</dbReference>
<feature type="transmembrane region" description="Helical" evidence="1">
    <location>
        <begin position="121"/>
        <end position="141"/>
    </location>
</feature>
<dbReference type="EMBL" id="LNTY01000043">
    <property type="protein sequence ID" value="KXF80918.1"/>
    <property type="molecule type" value="Genomic_DNA"/>
</dbReference>
<evidence type="ECO:0000313" key="3">
    <source>
        <dbReference type="EMBL" id="KXF80918.1"/>
    </source>
</evidence>
<dbReference type="Proteomes" id="UP000070529">
    <property type="component" value="Unassembled WGS sequence"/>
</dbReference>
<accession>A0A135I643</accession>
<evidence type="ECO:0000259" key="2">
    <source>
        <dbReference type="Pfam" id="PF07331"/>
    </source>
</evidence>
<keyword evidence="4" id="KW-1185">Reference proteome</keyword>
<feature type="transmembrane region" description="Helical" evidence="1">
    <location>
        <begin position="96"/>
        <end position="114"/>
    </location>
</feature>
<comment type="caution">
    <text evidence="3">The sequence shown here is derived from an EMBL/GenBank/DDBJ whole genome shotgun (WGS) entry which is preliminary data.</text>
</comment>
<keyword evidence="1" id="KW-0812">Transmembrane</keyword>
<dbReference type="RefSeq" id="WP_067418330.1">
    <property type="nucleotide sequence ID" value="NZ_LNTY01000043.1"/>
</dbReference>
<dbReference type="OrthoDB" id="6214403at2"/>
<protein>
    <submittedName>
        <fullName evidence="3">TctB</fullName>
    </submittedName>
</protein>
<feature type="transmembrane region" description="Helical" evidence="1">
    <location>
        <begin position="72"/>
        <end position="90"/>
    </location>
</feature>
<organism evidence="3 4">
    <name type="scientific">Enterovibrio coralii</name>
    <dbReference type="NCBI Taxonomy" id="294935"/>
    <lineage>
        <taxon>Bacteria</taxon>
        <taxon>Pseudomonadati</taxon>
        <taxon>Pseudomonadota</taxon>
        <taxon>Gammaproteobacteria</taxon>
        <taxon>Vibrionales</taxon>
        <taxon>Vibrionaceae</taxon>
        <taxon>Enterovibrio</taxon>
    </lineage>
</organism>
<dbReference type="Pfam" id="PF07331">
    <property type="entry name" value="TctB"/>
    <property type="match status" value="1"/>
</dbReference>
<keyword evidence="1" id="KW-0472">Membrane</keyword>
<name>A0A135I643_9GAMM</name>
<dbReference type="AlphaFoldDB" id="A0A135I643"/>
<gene>
    <name evidence="3" type="ORF">ATN88_17770</name>
</gene>